<sequence length="51" mass="5824">IAHEECSIIDSNWELVDNSTSTIFCPLNLRKTVIELIEDHSSQHMLLPKSD</sequence>
<proteinExistence type="predicted"/>
<gene>
    <name evidence="1" type="ORF">RPERSI_LOCUS24330</name>
</gene>
<dbReference type="EMBL" id="CAJVQC010077860">
    <property type="protein sequence ID" value="CAG8815885.1"/>
    <property type="molecule type" value="Genomic_DNA"/>
</dbReference>
<keyword evidence="2" id="KW-1185">Reference proteome</keyword>
<organism evidence="1 2">
    <name type="scientific">Racocetra persica</name>
    <dbReference type="NCBI Taxonomy" id="160502"/>
    <lineage>
        <taxon>Eukaryota</taxon>
        <taxon>Fungi</taxon>
        <taxon>Fungi incertae sedis</taxon>
        <taxon>Mucoromycota</taxon>
        <taxon>Glomeromycotina</taxon>
        <taxon>Glomeromycetes</taxon>
        <taxon>Diversisporales</taxon>
        <taxon>Gigasporaceae</taxon>
        <taxon>Racocetra</taxon>
    </lineage>
</organism>
<feature type="non-terminal residue" evidence="1">
    <location>
        <position position="1"/>
    </location>
</feature>
<protein>
    <submittedName>
        <fullName evidence="1">7446_t:CDS:1</fullName>
    </submittedName>
</protein>
<name>A0ACA9RYE3_9GLOM</name>
<evidence type="ECO:0000313" key="1">
    <source>
        <dbReference type="EMBL" id="CAG8815885.1"/>
    </source>
</evidence>
<accession>A0ACA9RYE3</accession>
<dbReference type="Proteomes" id="UP000789920">
    <property type="component" value="Unassembled WGS sequence"/>
</dbReference>
<evidence type="ECO:0000313" key="2">
    <source>
        <dbReference type="Proteomes" id="UP000789920"/>
    </source>
</evidence>
<reference evidence="1" key="1">
    <citation type="submission" date="2021-06" db="EMBL/GenBank/DDBJ databases">
        <authorList>
            <person name="Kallberg Y."/>
            <person name="Tangrot J."/>
            <person name="Rosling A."/>
        </authorList>
    </citation>
    <scope>NUCLEOTIDE SEQUENCE</scope>
    <source>
        <strain evidence="1">MA461A</strain>
    </source>
</reference>
<comment type="caution">
    <text evidence="1">The sequence shown here is derived from an EMBL/GenBank/DDBJ whole genome shotgun (WGS) entry which is preliminary data.</text>
</comment>
<feature type="non-terminal residue" evidence="1">
    <location>
        <position position="51"/>
    </location>
</feature>